<organism evidence="3 4">
    <name type="scientific">Orchesella dallaii</name>
    <dbReference type="NCBI Taxonomy" id="48710"/>
    <lineage>
        <taxon>Eukaryota</taxon>
        <taxon>Metazoa</taxon>
        <taxon>Ecdysozoa</taxon>
        <taxon>Arthropoda</taxon>
        <taxon>Hexapoda</taxon>
        <taxon>Collembola</taxon>
        <taxon>Entomobryomorpha</taxon>
        <taxon>Entomobryoidea</taxon>
        <taxon>Orchesellidae</taxon>
        <taxon>Orchesellinae</taxon>
        <taxon>Orchesella</taxon>
    </lineage>
</organism>
<evidence type="ECO:0000313" key="3">
    <source>
        <dbReference type="EMBL" id="CAL8112872.1"/>
    </source>
</evidence>
<feature type="compositionally biased region" description="Low complexity" evidence="1">
    <location>
        <begin position="55"/>
        <end position="69"/>
    </location>
</feature>
<feature type="compositionally biased region" description="Basic and acidic residues" evidence="1">
    <location>
        <begin position="343"/>
        <end position="352"/>
    </location>
</feature>
<name>A0ABP1QVL3_9HEXA</name>
<gene>
    <name evidence="3" type="ORF">ODALV1_LOCUS15819</name>
</gene>
<dbReference type="PANTHER" id="PTHR11736:SF14">
    <property type="entry name" value="NSE3 HOMOLOG, SMC5-SMC6 COMPLEX COMPONENT"/>
    <property type="match status" value="1"/>
</dbReference>
<feature type="region of interest" description="Disordered" evidence="1">
    <location>
        <begin position="323"/>
        <end position="384"/>
    </location>
</feature>
<dbReference type="Pfam" id="PF01454">
    <property type="entry name" value="MAGE"/>
    <property type="match status" value="1"/>
</dbReference>
<dbReference type="EMBL" id="CAXLJM020000049">
    <property type="protein sequence ID" value="CAL8112872.1"/>
    <property type="molecule type" value="Genomic_DNA"/>
</dbReference>
<feature type="compositionally biased region" description="Basic and acidic residues" evidence="1">
    <location>
        <begin position="362"/>
        <end position="372"/>
    </location>
</feature>
<dbReference type="Gene3D" id="1.10.10.1200">
    <property type="entry name" value="MAGE homology domain, winged helix WH1 motif"/>
    <property type="match status" value="1"/>
</dbReference>
<proteinExistence type="predicted"/>
<comment type="caution">
    <text evidence="3">The sequence shown here is derived from an EMBL/GenBank/DDBJ whole genome shotgun (WGS) entry which is preliminary data.</text>
</comment>
<evidence type="ECO:0000256" key="1">
    <source>
        <dbReference type="SAM" id="MobiDB-lite"/>
    </source>
</evidence>
<evidence type="ECO:0000259" key="2">
    <source>
        <dbReference type="PROSITE" id="PS50838"/>
    </source>
</evidence>
<dbReference type="PROSITE" id="PS50838">
    <property type="entry name" value="MAGE"/>
    <property type="match status" value="1"/>
</dbReference>
<protein>
    <recommendedName>
        <fullName evidence="2">MAGE domain-containing protein</fullName>
    </recommendedName>
</protein>
<feature type="compositionally biased region" description="Polar residues" evidence="1">
    <location>
        <begin position="326"/>
        <end position="339"/>
    </location>
</feature>
<feature type="domain" description="MAGE" evidence="2">
    <location>
        <begin position="98"/>
        <end position="312"/>
    </location>
</feature>
<reference evidence="3 4" key="1">
    <citation type="submission" date="2024-08" db="EMBL/GenBank/DDBJ databases">
        <authorList>
            <person name="Cucini C."/>
            <person name="Frati F."/>
        </authorList>
    </citation>
    <scope>NUCLEOTIDE SEQUENCE [LARGE SCALE GENOMIC DNA]</scope>
</reference>
<evidence type="ECO:0000313" key="4">
    <source>
        <dbReference type="Proteomes" id="UP001642540"/>
    </source>
</evidence>
<sequence>MAPMRGDTKPKTGNSVVSGRRRVLTVQSDSSDSDGESPQRKAFEFPQPGTPPSTAQRNARSQRSQNQKSQSRKRNVEEDDEDCFSVSYDFETARELTEKEMTSNILLYIWIQQGKMRPIRKADLIKHAINKQSKDFPEAITQAKEALDKAFGLKLIGMKNGGTNDSFVGCRVLEATHFIIISKIRQLVAASVKPEDSMSNGLVKAGLLLILACTYMLDRSLDEDTIWSMFETMKFTDQICKKKEDLRRYLKTEYVDSLYLTKCEMKDTTEGVTRYGWGFRAEQEFNKFAVLKFVSETLSKTPDDFPTHFSKFSLKEIELVNEQDDLNNATNEDSKSGNSSEEDVSRLQEVEKSQSSPTRNQNRIDDDEKDSTGAEDEFNDDNNT</sequence>
<dbReference type="InterPro" id="IPR041898">
    <property type="entry name" value="MAGE_WH1"/>
</dbReference>
<dbReference type="Gene3D" id="1.10.10.1210">
    <property type="entry name" value="MAGE homology domain, winged helix WH2 motif"/>
    <property type="match status" value="1"/>
</dbReference>
<dbReference type="Proteomes" id="UP001642540">
    <property type="component" value="Unassembled WGS sequence"/>
</dbReference>
<dbReference type="InterPro" id="IPR037445">
    <property type="entry name" value="MAGE"/>
</dbReference>
<feature type="compositionally biased region" description="Basic and acidic residues" evidence="1">
    <location>
        <begin position="1"/>
        <end position="10"/>
    </location>
</feature>
<keyword evidence="4" id="KW-1185">Reference proteome</keyword>
<dbReference type="InterPro" id="IPR002190">
    <property type="entry name" value="MHD_dom"/>
</dbReference>
<dbReference type="PANTHER" id="PTHR11736">
    <property type="entry name" value="MELANOMA-ASSOCIATED ANTIGEN MAGE ANTIGEN"/>
    <property type="match status" value="1"/>
</dbReference>
<dbReference type="InterPro" id="IPR041899">
    <property type="entry name" value="MAGE_WH2"/>
</dbReference>
<feature type="compositionally biased region" description="Acidic residues" evidence="1">
    <location>
        <begin position="373"/>
        <end position="384"/>
    </location>
</feature>
<accession>A0ABP1QVL3</accession>
<dbReference type="SMART" id="SM01373">
    <property type="entry name" value="MAGE"/>
    <property type="match status" value="1"/>
</dbReference>
<feature type="region of interest" description="Disordered" evidence="1">
    <location>
        <begin position="1"/>
        <end position="78"/>
    </location>
</feature>